<protein>
    <submittedName>
        <fullName evidence="1">Uncharacterized protein</fullName>
    </submittedName>
</protein>
<dbReference type="InterPro" id="IPR036388">
    <property type="entry name" value="WH-like_DNA-bd_sf"/>
</dbReference>
<dbReference type="Gene3D" id="1.10.10.10">
    <property type="entry name" value="Winged helix-like DNA-binding domain superfamily/Winged helix DNA-binding domain"/>
    <property type="match status" value="1"/>
</dbReference>
<accession>A0A1F6AGG2</accession>
<dbReference type="EMBL" id="MFJV01000001">
    <property type="protein sequence ID" value="OGG23696.1"/>
    <property type="molecule type" value="Genomic_DNA"/>
</dbReference>
<evidence type="ECO:0000313" key="2">
    <source>
        <dbReference type="Proteomes" id="UP000178759"/>
    </source>
</evidence>
<reference evidence="1 2" key="1">
    <citation type="journal article" date="2016" name="Nat. Commun.">
        <title>Thousands of microbial genomes shed light on interconnected biogeochemical processes in an aquifer system.</title>
        <authorList>
            <person name="Anantharaman K."/>
            <person name="Brown C.T."/>
            <person name="Hug L.A."/>
            <person name="Sharon I."/>
            <person name="Castelle C.J."/>
            <person name="Probst A.J."/>
            <person name="Thomas B.C."/>
            <person name="Singh A."/>
            <person name="Wilkins M.J."/>
            <person name="Karaoz U."/>
            <person name="Brodie E.L."/>
            <person name="Williams K.H."/>
            <person name="Hubbard S.S."/>
            <person name="Banfield J.F."/>
        </authorList>
    </citation>
    <scope>NUCLEOTIDE SEQUENCE [LARGE SCALE GENOMIC DNA]</scope>
</reference>
<proteinExistence type="predicted"/>
<dbReference type="STRING" id="1798392.A3A79_00610"/>
<comment type="caution">
    <text evidence="1">The sequence shown here is derived from an EMBL/GenBank/DDBJ whole genome shotgun (WGS) entry which is preliminary data.</text>
</comment>
<gene>
    <name evidence="1" type="ORF">A3A79_00610</name>
</gene>
<dbReference type="Proteomes" id="UP000178759">
    <property type="component" value="Unassembled WGS sequence"/>
</dbReference>
<organism evidence="1 2">
    <name type="scientific">Candidatus Gottesmanbacteria bacterium RIFCSPLOWO2_01_FULL_43_11b</name>
    <dbReference type="NCBI Taxonomy" id="1798392"/>
    <lineage>
        <taxon>Bacteria</taxon>
        <taxon>Candidatus Gottesmaniibacteriota</taxon>
    </lineage>
</organism>
<evidence type="ECO:0000313" key="1">
    <source>
        <dbReference type="EMBL" id="OGG23696.1"/>
    </source>
</evidence>
<sequence>MEKDNSRIEITPIHPFTRRQAELIVTAVNHRVSHRSLSQRFGISTGTVRTHVTEILGIIESITNHRPVHLKGAINVMMGDVLFLRKK</sequence>
<name>A0A1F6AGG2_9BACT</name>
<dbReference type="AlphaFoldDB" id="A0A1F6AGG2"/>